<evidence type="ECO:0000256" key="4">
    <source>
        <dbReference type="ARBA" id="ARBA00022763"/>
    </source>
</evidence>
<comment type="similarity">
    <text evidence="2">Belongs to the tyrosyl-DNA phosphodiesterase family.</text>
</comment>
<keyword evidence="8" id="KW-0539">Nucleus</keyword>
<organism evidence="12 13">
    <name type="scientific">Linnemannia gamsii</name>
    <dbReference type="NCBI Taxonomy" id="64522"/>
    <lineage>
        <taxon>Eukaryota</taxon>
        <taxon>Fungi</taxon>
        <taxon>Fungi incertae sedis</taxon>
        <taxon>Mucoromycota</taxon>
        <taxon>Mortierellomycotina</taxon>
        <taxon>Mortierellomycetes</taxon>
        <taxon>Mortierellales</taxon>
        <taxon>Mortierellaceae</taxon>
        <taxon>Linnemannia</taxon>
    </lineage>
</organism>
<feature type="binding site" evidence="10">
    <location>
        <position position="138"/>
    </location>
    <ligand>
        <name>substrate</name>
    </ligand>
</feature>
<feature type="region of interest" description="Disordered" evidence="11">
    <location>
        <begin position="1"/>
        <end position="26"/>
    </location>
</feature>
<evidence type="ECO:0000256" key="7">
    <source>
        <dbReference type="ARBA" id="ARBA00023204"/>
    </source>
</evidence>
<evidence type="ECO:0000256" key="11">
    <source>
        <dbReference type="SAM" id="MobiDB-lite"/>
    </source>
</evidence>
<reference evidence="12" key="1">
    <citation type="journal article" date="2020" name="Fungal Divers.">
        <title>Resolving the Mortierellaceae phylogeny through synthesis of multi-gene phylogenetics and phylogenomics.</title>
        <authorList>
            <person name="Vandepol N."/>
            <person name="Liber J."/>
            <person name="Desiro A."/>
            <person name="Na H."/>
            <person name="Kennedy M."/>
            <person name="Barry K."/>
            <person name="Grigoriev I.V."/>
            <person name="Miller A.N."/>
            <person name="O'Donnell K."/>
            <person name="Stajich J.E."/>
            <person name="Bonito G."/>
        </authorList>
    </citation>
    <scope>NUCLEOTIDE SEQUENCE</scope>
    <source>
        <strain evidence="12">NVP60</strain>
    </source>
</reference>
<dbReference type="Pfam" id="PF06087">
    <property type="entry name" value="Tyr-DNA_phospho"/>
    <property type="match status" value="1"/>
</dbReference>
<dbReference type="EMBL" id="JAAAIN010000600">
    <property type="protein sequence ID" value="KAG0312595.1"/>
    <property type="molecule type" value="Genomic_DNA"/>
</dbReference>
<keyword evidence="13" id="KW-1185">Reference proteome</keyword>
<dbReference type="GO" id="GO:0005634">
    <property type="term" value="C:nucleus"/>
    <property type="evidence" value="ECO:0007669"/>
    <property type="project" value="UniProtKB-SubCell"/>
</dbReference>
<evidence type="ECO:0000256" key="10">
    <source>
        <dbReference type="PIRSR" id="PIRSR610347-2"/>
    </source>
</evidence>
<dbReference type="SUPFAM" id="SSF56024">
    <property type="entry name" value="Phospholipase D/nuclease"/>
    <property type="match status" value="2"/>
</dbReference>
<dbReference type="AlphaFoldDB" id="A0A9P6R7B5"/>
<dbReference type="GO" id="GO:0003690">
    <property type="term" value="F:double-stranded DNA binding"/>
    <property type="evidence" value="ECO:0007669"/>
    <property type="project" value="TreeGrafter"/>
</dbReference>
<feature type="region of interest" description="Disordered" evidence="11">
    <location>
        <begin position="375"/>
        <end position="406"/>
    </location>
</feature>
<evidence type="ECO:0000256" key="9">
    <source>
        <dbReference type="PIRSR" id="PIRSR610347-1"/>
    </source>
</evidence>
<keyword evidence="6" id="KW-0269">Exonuclease</keyword>
<evidence type="ECO:0000256" key="3">
    <source>
        <dbReference type="ARBA" id="ARBA00022722"/>
    </source>
</evidence>
<evidence type="ECO:0000256" key="2">
    <source>
        <dbReference type="ARBA" id="ARBA00010205"/>
    </source>
</evidence>
<sequence length="456" mass="51154">MQSNNSGLKRPLTDKGSSNSSQKKPKESVLIRYLESPVCLTSVQRVPPSLNVGCVTLKSLIGDPDLELMVQINYMIDVPFVMSHVHENIRDGLRTIVYHGLRLRMDEVMALNASIATVFPRVTMHSVPVAGMGTHHSKAMILFYRDGTMELVIHTANMIEQDWRNKTQGVFKTARLSKKSETTGLSTCAFERDLLEYLGRYFEHEQLTSRVRQYDFSRIKAVLIASAPGKYSGPDKKKWGHLKLRAVLRQQVEVPKELIPGSKIICQISSIGSLGKQSQDWLRGEFEASLSSYRNSRNFGPVDLCVIYPTAENVRTSANLSKPAWGEMRNGDVFDVKSYELGVLIFPGLYEDCGESGEILHISMMNSTVLDPYPEPSTLKLDDFNPEGPSRNSKNGDENDGMSSEENDLHHTIGVVPIRLPYDLPLKKYDFTRGDHVWLADKQFPGQDDFGNTLAP</sequence>
<evidence type="ECO:0000313" key="13">
    <source>
        <dbReference type="Proteomes" id="UP000823405"/>
    </source>
</evidence>
<name>A0A9P6R7B5_9FUNG</name>
<keyword evidence="7" id="KW-0234">DNA repair</keyword>
<accession>A0A9P6R7B5</accession>
<dbReference type="InterPro" id="IPR010347">
    <property type="entry name" value="Tdp1"/>
</dbReference>
<feature type="active site" description="Nucleophile" evidence="9">
    <location>
        <position position="136"/>
    </location>
</feature>
<dbReference type="GO" id="GO:0004527">
    <property type="term" value="F:exonuclease activity"/>
    <property type="evidence" value="ECO:0007669"/>
    <property type="project" value="UniProtKB-KW"/>
</dbReference>
<dbReference type="Proteomes" id="UP000823405">
    <property type="component" value="Unassembled WGS sequence"/>
</dbReference>
<comment type="subcellular location">
    <subcellularLocation>
        <location evidence="1">Nucleus</location>
    </subcellularLocation>
</comment>
<evidence type="ECO:0000256" key="1">
    <source>
        <dbReference type="ARBA" id="ARBA00004123"/>
    </source>
</evidence>
<dbReference type="PANTHER" id="PTHR12415:SF0">
    <property type="entry name" value="TYROSYL-DNA PHOSPHODIESTERASE 1"/>
    <property type="match status" value="1"/>
</dbReference>
<dbReference type="OrthoDB" id="47785at2759"/>
<evidence type="ECO:0000256" key="5">
    <source>
        <dbReference type="ARBA" id="ARBA00022801"/>
    </source>
</evidence>
<protein>
    <submittedName>
        <fullName evidence="12">Uncharacterized protein</fullName>
    </submittedName>
</protein>
<dbReference type="GO" id="GO:0017005">
    <property type="term" value="F:3'-tyrosyl-DNA phosphodiesterase activity"/>
    <property type="evidence" value="ECO:0007669"/>
    <property type="project" value="TreeGrafter"/>
</dbReference>
<evidence type="ECO:0000313" key="12">
    <source>
        <dbReference type="EMBL" id="KAG0312595.1"/>
    </source>
</evidence>
<dbReference type="PANTHER" id="PTHR12415">
    <property type="entry name" value="TYROSYL-DNA PHOSPHODIESTERASE 1"/>
    <property type="match status" value="1"/>
</dbReference>
<gene>
    <name evidence="12" type="ORF">BGZ97_011052</name>
</gene>
<dbReference type="Gene3D" id="3.30.870.10">
    <property type="entry name" value="Endonuclease Chain A"/>
    <property type="match status" value="3"/>
</dbReference>
<keyword evidence="5" id="KW-0378">Hydrolase</keyword>
<evidence type="ECO:0000256" key="8">
    <source>
        <dbReference type="ARBA" id="ARBA00023242"/>
    </source>
</evidence>
<keyword evidence="3" id="KW-0540">Nuclease</keyword>
<keyword evidence="4" id="KW-0227">DNA damage</keyword>
<dbReference type="GO" id="GO:0006281">
    <property type="term" value="P:DNA repair"/>
    <property type="evidence" value="ECO:0007669"/>
    <property type="project" value="UniProtKB-KW"/>
</dbReference>
<proteinExistence type="inferred from homology"/>
<dbReference type="GO" id="GO:0003697">
    <property type="term" value="F:single-stranded DNA binding"/>
    <property type="evidence" value="ECO:0007669"/>
    <property type="project" value="TreeGrafter"/>
</dbReference>
<comment type="caution">
    <text evidence="12">The sequence shown here is derived from an EMBL/GenBank/DDBJ whole genome shotgun (WGS) entry which is preliminary data.</text>
</comment>
<evidence type="ECO:0000256" key="6">
    <source>
        <dbReference type="ARBA" id="ARBA00022839"/>
    </source>
</evidence>